<dbReference type="EMBL" id="POTC01000012">
    <property type="protein sequence ID" value="POF63080.1"/>
    <property type="molecule type" value="Genomic_DNA"/>
</dbReference>
<gene>
    <name evidence="8" type="ORF">KMAL_13180</name>
</gene>
<name>A0A2S3W2I7_9PROT</name>
<feature type="transmembrane region" description="Helical" evidence="7">
    <location>
        <begin position="127"/>
        <end position="149"/>
    </location>
</feature>
<comment type="subcellular location">
    <subcellularLocation>
        <location evidence="1">Cell membrane</location>
        <topology evidence="1">Multi-pass membrane protein</topology>
    </subcellularLocation>
</comment>
<evidence type="ECO:0000256" key="1">
    <source>
        <dbReference type="ARBA" id="ARBA00004651"/>
    </source>
</evidence>
<feature type="transmembrane region" description="Helical" evidence="7">
    <location>
        <begin position="73"/>
        <end position="91"/>
    </location>
</feature>
<evidence type="ECO:0000256" key="7">
    <source>
        <dbReference type="SAM" id="Phobius"/>
    </source>
</evidence>
<dbReference type="PANTHER" id="PTHR30106:SF2">
    <property type="entry name" value="UPF0324 INNER MEMBRANE PROTEIN YEIH"/>
    <property type="match status" value="1"/>
</dbReference>
<reference evidence="8 9" key="1">
    <citation type="submission" date="2018-01" db="EMBL/GenBank/DDBJ databases">
        <title>Draft Genome Sequence of Komagataeibacter maltaceti LMG 1529, a Vinegar Producing Acetic Acid Bacterium Isolated from Malt Vinegar Brewery Acetifiers.</title>
        <authorList>
            <person name="Zhang Q."/>
            <person name="Hollensteiner J."/>
            <person name="Poehlein A."/>
            <person name="Daniel R."/>
        </authorList>
    </citation>
    <scope>NUCLEOTIDE SEQUENCE [LARGE SCALE GENOMIC DNA]</scope>
    <source>
        <strain evidence="8 9">LMG 1529</strain>
    </source>
</reference>
<dbReference type="PANTHER" id="PTHR30106">
    <property type="entry name" value="INNER MEMBRANE PROTEIN YEIH-RELATED"/>
    <property type="match status" value="1"/>
</dbReference>
<comment type="similarity">
    <text evidence="2">Belongs to the UPF0324 family.</text>
</comment>
<evidence type="ECO:0000313" key="8">
    <source>
        <dbReference type="EMBL" id="POF63080.1"/>
    </source>
</evidence>
<accession>A0A2S3W2I7</accession>
<evidence type="ECO:0000313" key="9">
    <source>
        <dbReference type="Proteomes" id="UP000237344"/>
    </source>
</evidence>
<keyword evidence="6 7" id="KW-0472">Membrane</keyword>
<dbReference type="RefSeq" id="WP_110094967.1">
    <property type="nucleotide sequence ID" value="NZ_NKUE01000012.1"/>
</dbReference>
<keyword evidence="5 7" id="KW-1133">Transmembrane helix</keyword>
<feature type="transmembrane region" description="Helical" evidence="7">
    <location>
        <begin position="161"/>
        <end position="182"/>
    </location>
</feature>
<feature type="transmembrane region" description="Helical" evidence="7">
    <location>
        <begin position="194"/>
        <end position="216"/>
    </location>
</feature>
<dbReference type="InterPro" id="IPR018383">
    <property type="entry name" value="UPF0324_pro"/>
</dbReference>
<evidence type="ECO:0000256" key="5">
    <source>
        <dbReference type="ARBA" id="ARBA00022989"/>
    </source>
</evidence>
<feature type="transmembrane region" description="Helical" evidence="7">
    <location>
        <begin position="97"/>
        <end position="120"/>
    </location>
</feature>
<dbReference type="GO" id="GO:0005886">
    <property type="term" value="C:plasma membrane"/>
    <property type="evidence" value="ECO:0007669"/>
    <property type="project" value="UniProtKB-SubCell"/>
</dbReference>
<dbReference type="Proteomes" id="UP000237344">
    <property type="component" value="Unassembled WGS sequence"/>
</dbReference>
<keyword evidence="3" id="KW-1003">Cell membrane</keyword>
<sequence>MTYASRVYRYLPGFLLSLGVAGIAGLLQQAERAVTGRVWIESLVLAIAVGTVLRTSCGLAARFGAGVHFCAHRLLEMAVALMGVTIGMDLLSRAHPFLVLAIIMLVGVTVLAGILIGLAFGLPVRMAVLIACGNAICGNSAIAAIAPVIDADSDDVATSVAFTAVLGIPVVMLLPCLAHGLHLTETAGGTLAGLTVYAVPQVMAAAAPLGPVAVAAGTLAKLLRVLMLGPVVACCAFVRARRMEQERGVPRRFRVTEFLPPFILVFVGLMIARSVGLVPHLAVTMAQGAANALTLVAMAALGLGVDLRNVMAAGPRVVAVVTLSLCFLTTAAVLVVRLGCPA</sequence>
<keyword evidence="9" id="KW-1185">Reference proteome</keyword>
<evidence type="ECO:0008006" key="10">
    <source>
        <dbReference type="Google" id="ProtNLM"/>
    </source>
</evidence>
<comment type="caution">
    <text evidence="8">The sequence shown here is derived from an EMBL/GenBank/DDBJ whole genome shotgun (WGS) entry which is preliminary data.</text>
</comment>
<feature type="transmembrane region" description="Helical" evidence="7">
    <location>
        <begin position="39"/>
        <end position="61"/>
    </location>
</feature>
<evidence type="ECO:0000256" key="3">
    <source>
        <dbReference type="ARBA" id="ARBA00022475"/>
    </source>
</evidence>
<dbReference type="OrthoDB" id="5393513at2"/>
<feature type="transmembrane region" description="Helical" evidence="7">
    <location>
        <begin position="317"/>
        <end position="339"/>
    </location>
</feature>
<feature type="transmembrane region" description="Helical" evidence="7">
    <location>
        <begin position="7"/>
        <end position="27"/>
    </location>
</feature>
<dbReference type="Pfam" id="PF03601">
    <property type="entry name" value="Cons_hypoth698"/>
    <property type="match status" value="1"/>
</dbReference>
<protein>
    <recommendedName>
        <fullName evidence="10">Sulfate exporter family transporter</fullName>
    </recommendedName>
</protein>
<dbReference type="AlphaFoldDB" id="A0A2S3W2I7"/>
<keyword evidence="4 7" id="KW-0812">Transmembrane</keyword>
<evidence type="ECO:0000256" key="2">
    <source>
        <dbReference type="ARBA" id="ARBA00007977"/>
    </source>
</evidence>
<proteinExistence type="inferred from homology"/>
<feature type="transmembrane region" description="Helical" evidence="7">
    <location>
        <begin position="261"/>
        <end position="282"/>
    </location>
</feature>
<evidence type="ECO:0000256" key="6">
    <source>
        <dbReference type="ARBA" id="ARBA00023136"/>
    </source>
</evidence>
<feature type="transmembrane region" description="Helical" evidence="7">
    <location>
        <begin position="288"/>
        <end position="305"/>
    </location>
</feature>
<evidence type="ECO:0000256" key="4">
    <source>
        <dbReference type="ARBA" id="ARBA00022692"/>
    </source>
</evidence>
<organism evidence="8 9">
    <name type="scientific">Novacetimonas maltaceti</name>
    <dbReference type="NCBI Taxonomy" id="1203393"/>
    <lineage>
        <taxon>Bacteria</taxon>
        <taxon>Pseudomonadati</taxon>
        <taxon>Pseudomonadota</taxon>
        <taxon>Alphaproteobacteria</taxon>
        <taxon>Acetobacterales</taxon>
        <taxon>Acetobacteraceae</taxon>
        <taxon>Novacetimonas</taxon>
    </lineage>
</organism>
<feature type="transmembrane region" description="Helical" evidence="7">
    <location>
        <begin position="222"/>
        <end position="240"/>
    </location>
</feature>